<name>A0A8X8K3T7_9GAMM</name>
<organism evidence="2 3">
    <name type="scientific">Stenotrophomonas lacuserhaii</name>
    <dbReference type="NCBI Taxonomy" id="2760084"/>
    <lineage>
        <taxon>Bacteria</taxon>
        <taxon>Pseudomonadati</taxon>
        <taxon>Pseudomonadota</taxon>
        <taxon>Gammaproteobacteria</taxon>
        <taxon>Lysobacterales</taxon>
        <taxon>Lysobacteraceae</taxon>
        <taxon>Stenotrophomonas</taxon>
    </lineage>
</organism>
<feature type="chain" id="PRO_5036460103" evidence="1">
    <location>
        <begin position="21"/>
        <end position="370"/>
    </location>
</feature>
<dbReference type="SUPFAM" id="SSF55486">
    <property type="entry name" value="Metalloproteases ('zincins'), catalytic domain"/>
    <property type="match status" value="1"/>
</dbReference>
<protein>
    <submittedName>
        <fullName evidence="2">Peptidyl-Asp metalloendopeptidase</fullName>
    </submittedName>
</protein>
<proteinExistence type="predicted"/>
<dbReference type="AlphaFoldDB" id="A0A8X8K3T7"/>
<evidence type="ECO:0000256" key="1">
    <source>
        <dbReference type="SAM" id="SignalP"/>
    </source>
</evidence>
<dbReference type="InterPro" id="IPR024079">
    <property type="entry name" value="MetalloPept_cat_dom_sf"/>
</dbReference>
<dbReference type="GO" id="GO:0008237">
    <property type="term" value="F:metallopeptidase activity"/>
    <property type="evidence" value="ECO:0007669"/>
    <property type="project" value="InterPro"/>
</dbReference>
<evidence type="ECO:0000313" key="2">
    <source>
        <dbReference type="EMBL" id="MBD7955914.1"/>
    </source>
</evidence>
<dbReference type="RefSeq" id="WP_191771913.1">
    <property type="nucleotide sequence ID" value="NZ_JACSQS010000027.1"/>
</dbReference>
<dbReference type="Pfam" id="PF13688">
    <property type="entry name" value="Reprolysin_5"/>
    <property type="match status" value="1"/>
</dbReference>
<keyword evidence="3" id="KW-1185">Reference proteome</keyword>
<dbReference type="Gene3D" id="3.40.390.10">
    <property type="entry name" value="Collagenase (Catalytic Domain)"/>
    <property type="match status" value="1"/>
</dbReference>
<reference evidence="2 3" key="1">
    <citation type="submission" date="2020-08" db="EMBL/GenBank/DDBJ databases">
        <title>A Genomic Blueprint of the Chicken Gut Microbiome.</title>
        <authorList>
            <person name="Gilroy R."/>
            <person name="Ravi A."/>
            <person name="Getino M."/>
            <person name="Pursley I."/>
            <person name="Horton D.L."/>
            <person name="Alikhan N.-F."/>
            <person name="Baker D."/>
            <person name="Gharbi K."/>
            <person name="Hall N."/>
            <person name="Watson M."/>
            <person name="Adriaenssens E.M."/>
            <person name="Foster-Nyarko E."/>
            <person name="Jarju S."/>
            <person name="Secka A."/>
            <person name="Antonio M."/>
            <person name="Oren A."/>
            <person name="Chaudhuri R."/>
            <person name="La Ragione R.M."/>
            <person name="Hildebrand F."/>
            <person name="Pallen M.J."/>
        </authorList>
    </citation>
    <scope>NUCLEOTIDE SEQUENCE [LARGE SCALE GENOMIC DNA]</scope>
    <source>
        <strain evidence="2 3">Sa5BUN4</strain>
    </source>
</reference>
<keyword evidence="1" id="KW-0732">Signal</keyword>
<accession>A0A8X8K3T7</accession>
<dbReference type="Proteomes" id="UP000636938">
    <property type="component" value="Unassembled WGS sequence"/>
</dbReference>
<evidence type="ECO:0000313" key="3">
    <source>
        <dbReference type="Proteomes" id="UP000636938"/>
    </source>
</evidence>
<gene>
    <name evidence="2" type="ORF">H9654_17110</name>
</gene>
<feature type="signal peptide" evidence="1">
    <location>
        <begin position="1"/>
        <end position="20"/>
    </location>
</feature>
<dbReference type="EMBL" id="JACSQS010000027">
    <property type="protein sequence ID" value="MBD7955914.1"/>
    <property type="molecule type" value="Genomic_DNA"/>
</dbReference>
<sequence>MLHSRLLPGLLLAGTSLATAAAPSLKLQEAATSALHAGTPALMLEIEGRPVAVRREHSRALATGDVAWSGSWDATGQAAGGELSLVRSPAGITAVVHRGEDLLRIVPVGGGRHQTLPLATRQLPMHPPGDIPVGPLKPSAVGPAGAAPTSRVRLLVVATADAVAGYPGDLRALAELSIAESNLTYQRSGVDMDVELAGYVVTPYEESGNMEQDLRRLRSPGDGHMDEVHALRDQHAADVVLLLMNRAFACGLADQIGADADGAFVAVLEQCAAGEYVLAHEIGHLAGARHDIKRDPAVAPFAFGHGYWYQPPRALGWRTVMSYDCPTGCRRIPYWSSPDLLHEGQPTGNRNEADNRRVLELTRAKIAGFR</sequence>
<comment type="caution">
    <text evidence="2">The sequence shown here is derived from an EMBL/GenBank/DDBJ whole genome shotgun (WGS) entry which is preliminary data.</text>
</comment>